<gene>
    <name evidence="1" type="ORF">NEA10_08325</name>
</gene>
<keyword evidence="2" id="KW-1185">Reference proteome</keyword>
<protein>
    <submittedName>
        <fullName evidence="1">DNA-binding response regulator</fullName>
    </submittedName>
</protein>
<proteinExistence type="predicted"/>
<dbReference type="Proteomes" id="UP001056708">
    <property type="component" value="Chromosome"/>
</dbReference>
<keyword evidence="1" id="KW-0238">DNA-binding</keyword>
<dbReference type="GO" id="GO:0003677">
    <property type="term" value="F:DNA binding"/>
    <property type="evidence" value="ECO:0007669"/>
    <property type="project" value="UniProtKB-KW"/>
</dbReference>
<organism evidence="1 2">
    <name type="scientific">Phormidium yuhuli AB48</name>
    <dbReference type="NCBI Taxonomy" id="2940671"/>
    <lineage>
        <taxon>Bacteria</taxon>
        <taxon>Bacillati</taxon>
        <taxon>Cyanobacteriota</taxon>
        <taxon>Cyanophyceae</taxon>
        <taxon>Oscillatoriophycideae</taxon>
        <taxon>Oscillatoriales</taxon>
        <taxon>Oscillatoriaceae</taxon>
        <taxon>Phormidium</taxon>
        <taxon>Phormidium yuhuli</taxon>
    </lineage>
</organism>
<dbReference type="RefSeq" id="WP_252664849.1">
    <property type="nucleotide sequence ID" value="NZ_CP098611.1"/>
</dbReference>
<reference evidence="1" key="1">
    <citation type="submission" date="2022-06" db="EMBL/GenBank/DDBJ databases">
        <title>Genome sequence of Phormidium yuhuli AB48 isolated from an industrial photobioreactor environment.</title>
        <authorList>
            <person name="Qiu Y."/>
            <person name="Noonan A.J.C."/>
            <person name="Dofher K."/>
            <person name="Koch M."/>
            <person name="Kieft B."/>
            <person name="Lin X."/>
            <person name="Ziels R.M."/>
            <person name="Hallam S.J."/>
        </authorList>
    </citation>
    <scope>NUCLEOTIDE SEQUENCE</scope>
    <source>
        <strain evidence="1">AB48</strain>
    </source>
</reference>
<name>A0ABY5AU02_9CYAN</name>
<evidence type="ECO:0000313" key="1">
    <source>
        <dbReference type="EMBL" id="USR92704.1"/>
    </source>
</evidence>
<sequence length="244" mass="26904">MATPEQQQEILSLRERQLTPKQIARKLGLRPAEVKAVIKAGAIETESQRLARGEQGPLIGCWCDGGTYDILFNPKGKELEDEKRSEGGLSIVTVIRSVRPPRCQVAVYLVDYQCLGVKNALPLRSISESGIASTLALLYEAYPEEPEPITLAQAQALVLGGEQYGKSLGFDPHPDFEEVRDFLGEWDGEVPFEFGYKGEPLYIQGPDDDAGEIIRTLEKNVGKGKFDYLLVASDLSFEQGLLGF</sequence>
<evidence type="ECO:0000313" key="2">
    <source>
        <dbReference type="Proteomes" id="UP001056708"/>
    </source>
</evidence>
<dbReference type="EMBL" id="CP098611">
    <property type="protein sequence ID" value="USR92704.1"/>
    <property type="molecule type" value="Genomic_DNA"/>
</dbReference>
<accession>A0ABY5AU02</accession>